<proteinExistence type="inferred from homology"/>
<feature type="compositionally biased region" description="Polar residues" evidence="13">
    <location>
        <begin position="1"/>
        <end position="14"/>
    </location>
</feature>
<evidence type="ECO:0000256" key="6">
    <source>
        <dbReference type="ARBA" id="ARBA00022448"/>
    </source>
</evidence>
<evidence type="ECO:0000256" key="2">
    <source>
        <dbReference type="ARBA" id="ARBA00004377"/>
    </source>
</evidence>
<keyword evidence="15" id="KW-1185">Reference proteome</keyword>
<comment type="function">
    <text evidence="1">The SecYEG-SecDF-YajC-YidC holo-translocon (HTL) protein secretase/insertase is a supercomplex required for protein secretion, insertion of proteins into membranes, and assembly of membrane protein complexes. While the SecYEG complex is essential for assembly of a number of proteins and complexes, the SecDF-YajC-YidC subcomplex facilitates these functions.</text>
</comment>
<dbReference type="SMART" id="SM01323">
    <property type="entry name" value="YajC"/>
    <property type="match status" value="1"/>
</dbReference>
<evidence type="ECO:0000256" key="3">
    <source>
        <dbReference type="ARBA" id="ARBA00006742"/>
    </source>
</evidence>
<dbReference type="KEGG" id="raf:RAF_ORF0809"/>
<dbReference type="InterPro" id="IPR003849">
    <property type="entry name" value="Preprotein_translocase_YajC"/>
</dbReference>
<dbReference type="HOGENOM" id="CLU_116157_0_0_5"/>
<evidence type="ECO:0000256" key="1">
    <source>
        <dbReference type="ARBA" id="ARBA00002061"/>
    </source>
</evidence>
<dbReference type="PANTHER" id="PTHR33909">
    <property type="entry name" value="SEC TRANSLOCON ACCESSORY COMPLEX SUBUNIT YAJC"/>
    <property type="match status" value="1"/>
</dbReference>
<dbReference type="GO" id="GO:0015031">
    <property type="term" value="P:protein transport"/>
    <property type="evidence" value="ECO:0007669"/>
    <property type="project" value="UniProtKB-KW"/>
</dbReference>
<keyword evidence="11" id="KW-0811">Translocation</keyword>
<evidence type="ECO:0000256" key="11">
    <source>
        <dbReference type="ARBA" id="ARBA00023010"/>
    </source>
</evidence>
<dbReference type="Proteomes" id="UP000002305">
    <property type="component" value="Chromosome"/>
</dbReference>
<evidence type="ECO:0000313" key="14">
    <source>
        <dbReference type="EMBL" id="ACP53681.1"/>
    </source>
</evidence>
<dbReference type="PANTHER" id="PTHR33909:SF1">
    <property type="entry name" value="SEC TRANSLOCON ACCESSORY COMPLEX SUBUNIT YAJC"/>
    <property type="match status" value="1"/>
</dbReference>
<evidence type="ECO:0000313" key="15">
    <source>
        <dbReference type="Proteomes" id="UP000002305"/>
    </source>
</evidence>
<evidence type="ECO:0000256" key="5">
    <source>
        <dbReference type="ARBA" id="ARBA00014962"/>
    </source>
</evidence>
<evidence type="ECO:0000256" key="4">
    <source>
        <dbReference type="ARBA" id="ARBA00011718"/>
    </source>
</evidence>
<evidence type="ECO:0000256" key="7">
    <source>
        <dbReference type="ARBA" id="ARBA00022475"/>
    </source>
</evidence>
<keyword evidence="8" id="KW-0812">Transmembrane</keyword>
<evidence type="ECO:0000256" key="13">
    <source>
        <dbReference type="SAM" id="MobiDB-lite"/>
    </source>
</evidence>
<comment type="subunit">
    <text evidence="4">Part of the SecDF-YidC-YajC translocase complex. The SecDF-YidC-YajC translocase forms a supercomplex with SecYEG, called the holo-translocon (HTL).</text>
</comment>
<dbReference type="NCBIfam" id="TIGR00739">
    <property type="entry name" value="yajC"/>
    <property type="match status" value="1"/>
</dbReference>
<keyword evidence="10" id="KW-1133">Transmembrane helix</keyword>
<keyword evidence="6" id="KW-0813">Transport</keyword>
<dbReference type="EMBL" id="CP001612">
    <property type="protein sequence ID" value="ACP53681.1"/>
    <property type="molecule type" value="Genomic_DNA"/>
</dbReference>
<comment type="similarity">
    <text evidence="3">Belongs to the YajC family.</text>
</comment>
<dbReference type="Pfam" id="PF02699">
    <property type="entry name" value="YajC"/>
    <property type="match status" value="1"/>
</dbReference>
<dbReference type="GO" id="GO:0005886">
    <property type="term" value="C:plasma membrane"/>
    <property type="evidence" value="ECO:0007669"/>
    <property type="project" value="UniProtKB-SubCell"/>
</dbReference>
<evidence type="ECO:0000256" key="12">
    <source>
        <dbReference type="ARBA" id="ARBA00023136"/>
    </source>
</evidence>
<feature type="region of interest" description="Disordered" evidence="13">
    <location>
        <begin position="1"/>
        <end position="22"/>
    </location>
</feature>
<evidence type="ECO:0000256" key="8">
    <source>
        <dbReference type="ARBA" id="ARBA00022692"/>
    </source>
</evidence>
<name>C3PP21_RICAE</name>
<gene>
    <name evidence="14" type="primary">yajC</name>
    <name evidence="14" type="ordered locus">RAF_ORF0809</name>
</gene>
<evidence type="ECO:0000256" key="10">
    <source>
        <dbReference type="ARBA" id="ARBA00022989"/>
    </source>
</evidence>
<keyword evidence="7" id="KW-1003">Cell membrane</keyword>
<accession>C3PP21</accession>
<dbReference type="AlphaFoldDB" id="C3PP21"/>
<reference evidence="14 15" key="1">
    <citation type="journal article" date="2009" name="BMC Genomics">
        <title>Analysis of the Rickettsia africae genome reveals that virulence acquisition in Rickettsia species may be explained by genome reduction.</title>
        <authorList>
            <person name="Fournier P.-E."/>
            <person name="El Karkouri K."/>
            <person name="Leroy Q."/>
            <person name="Robert C."/>
            <person name="Giumelli B."/>
            <person name="Renesto P."/>
            <person name="Socolovschi C."/>
            <person name="Parola P."/>
            <person name="Audic S."/>
            <person name="Raoult D."/>
        </authorList>
    </citation>
    <scope>NUCLEOTIDE SEQUENCE [LARGE SCALE GENOMIC DNA]</scope>
    <source>
        <strain evidence="14 15">ESF-5</strain>
    </source>
</reference>
<keyword evidence="12" id="KW-0472">Membrane</keyword>
<comment type="subcellular location">
    <subcellularLocation>
        <location evidence="2">Cell inner membrane</location>
        <topology evidence="2">Single-pass membrane protein</topology>
    </subcellularLocation>
</comment>
<protein>
    <recommendedName>
        <fullName evidence="5">Sec translocon accessory complex subunit YajC</fullName>
    </recommendedName>
</protein>
<sequence length="204" mass="22987">MYTANTSKVGSQISGEPVERSKLHEQRRNLKFDVPKLEVSKVYKLLLERGYTGRLLQQLGNIHMSANTQDNQANNNDTIEIQETEVVPSETNSLQSGLTSLIPMVLIFAVFYFLLLRPQETRRKEREKLVSEVKKGEEVLTNSGIYGIVTKVSENDNNIEIEIAKDVRIKVLKSAIIDITSRTKEVAVKKENKKNKKVSGAKAS</sequence>
<evidence type="ECO:0000256" key="9">
    <source>
        <dbReference type="ARBA" id="ARBA00022927"/>
    </source>
</evidence>
<keyword evidence="9" id="KW-0653">Protein transport</keyword>
<dbReference type="PRINTS" id="PR01853">
    <property type="entry name" value="YAJCTRNLCASE"/>
</dbReference>
<organism evidence="14 15">
    <name type="scientific">Rickettsia africae (strain ESF-5)</name>
    <dbReference type="NCBI Taxonomy" id="347255"/>
    <lineage>
        <taxon>Bacteria</taxon>
        <taxon>Pseudomonadati</taxon>
        <taxon>Pseudomonadota</taxon>
        <taxon>Alphaproteobacteria</taxon>
        <taxon>Rickettsiales</taxon>
        <taxon>Rickettsiaceae</taxon>
        <taxon>Rickettsieae</taxon>
        <taxon>Rickettsia</taxon>
        <taxon>spotted fever group</taxon>
    </lineage>
</organism>